<organism evidence="2">
    <name type="scientific">Eucalyptus grandis</name>
    <name type="common">Flooded gum</name>
    <dbReference type="NCBI Taxonomy" id="71139"/>
    <lineage>
        <taxon>Eukaryota</taxon>
        <taxon>Viridiplantae</taxon>
        <taxon>Streptophyta</taxon>
        <taxon>Embryophyta</taxon>
        <taxon>Tracheophyta</taxon>
        <taxon>Spermatophyta</taxon>
        <taxon>Magnoliopsida</taxon>
        <taxon>eudicotyledons</taxon>
        <taxon>Gunneridae</taxon>
        <taxon>Pentapetalae</taxon>
        <taxon>rosids</taxon>
        <taxon>malvids</taxon>
        <taxon>Myrtales</taxon>
        <taxon>Myrtaceae</taxon>
        <taxon>Myrtoideae</taxon>
        <taxon>Eucalypteae</taxon>
        <taxon>Eucalyptus</taxon>
    </lineage>
</organism>
<accession>A0A059BC11</accession>
<evidence type="ECO:0000313" key="2">
    <source>
        <dbReference type="EMBL" id="KCW63663.1"/>
    </source>
</evidence>
<reference evidence="2" key="1">
    <citation type="submission" date="2013-07" db="EMBL/GenBank/DDBJ databases">
        <title>The genome of Eucalyptus grandis.</title>
        <authorList>
            <person name="Schmutz J."/>
            <person name="Hayes R."/>
            <person name="Myburg A."/>
            <person name="Tuskan G."/>
            <person name="Grattapaglia D."/>
            <person name="Rokhsar D.S."/>
        </authorList>
    </citation>
    <scope>NUCLEOTIDE SEQUENCE</scope>
    <source>
        <tissue evidence="2">Leaf extractions</tissue>
    </source>
</reference>
<evidence type="ECO:0000256" key="1">
    <source>
        <dbReference type="SAM" id="MobiDB-lite"/>
    </source>
</evidence>
<dbReference type="InParanoid" id="A0A059BC11"/>
<dbReference type="EMBL" id="KK198759">
    <property type="protein sequence ID" value="KCW63663.1"/>
    <property type="molecule type" value="Genomic_DNA"/>
</dbReference>
<feature type="region of interest" description="Disordered" evidence="1">
    <location>
        <begin position="1"/>
        <end position="38"/>
    </location>
</feature>
<name>A0A059BC11_EUCGR</name>
<sequence>MVLKSSGAGGWRRSKKRNRRDFRERSRDARHRRQGGGHGWQARKWWQSSLGQCWLCGGQHWQCGLRQSRWDGRHWWHGDLWQCRHGRQWRQRCW</sequence>
<proteinExistence type="predicted"/>
<dbReference type="AlphaFoldDB" id="A0A059BC11"/>
<protein>
    <submittedName>
        <fullName evidence="2">Uncharacterized protein</fullName>
    </submittedName>
</protein>
<gene>
    <name evidence="2" type="ORF">EUGRSUZ_G01304</name>
</gene>
<dbReference type="Gramene" id="KCW63663">
    <property type="protein sequence ID" value="KCW63663"/>
    <property type="gene ID" value="EUGRSUZ_G01304"/>
</dbReference>